<evidence type="ECO:0000256" key="4">
    <source>
        <dbReference type="ARBA" id="ARBA00022840"/>
    </source>
</evidence>
<evidence type="ECO:0000256" key="2">
    <source>
        <dbReference type="ARBA" id="ARBA00022448"/>
    </source>
</evidence>
<comment type="caution">
    <text evidence="7">The sequence shown here is derived from an EMBL/GenBank/DDBJ whole genome shotgun (WGS) entry which is preliminary data.</text>
</comment>
<protein>
    <submittedName>
        <fullName evidence="7">ABC transporter ATP-binding protein</fullName>
    </submittedName>
</protein>
<evidence type="ECO:0000256" key="5">
    <source>
        <dbReference type="ARBA" id="ARBA00022970"/>
    </source>
</evidence>
<dbReference type="InterPro" id="IPR027417">
    <property type="entry name" value="P-loop_NTPase"/>
</dbReference>
<evidence type="ECO:0000259" key="6">
    <source>
        <dbReference type="PROSITE" id="PS50893"/>
    </source>
</evidence>
<gene>
    <name evidence="7" type="ORF">QP354_09465</name>
</gene>
<keyword evidence="5" id="KW-0029">Amino-acid transport</keyword>
<dbReference type="CDD" id="cd03255">
    <property type="entry name" value="ABC_MJ0796_LolCDE_FtsE"/>
    <property type="match status" value="1"/>
</dbReference>
<dbReference type="FunFam" id="3.40.50.300:FF:000032">
    <property type="entry name" value="Export ABC transporter ATP-binding protein"/>
    <property type="match status" value="1"/>
</dbReference>
<dbReference type="InterPro" id="IPR017911">
    <property type="entry name" value="MacB-like_ATP-bd"/>
</dbReference>
<keyword evidence="2" id="KW-0813">Transport</keyword>
<dbReference type="SMART" id="SM00382">
    <property type="entry name" value="AAA"/>
    <property type="match status" value="1"/>
</dbReference>
<dbReference type="GO" id="GO:0006865">
    <property type="term" value="P:amino acid transport"/>
    <property type="evidence" value="ECO:0007669"/>
    <property type="project" value="UniProtKB-KW"/>
</dbReference>
<dbReference type="PROSITE" id="PS00211">
    <property type="entry name" value="ABC_TRANSPORTER_1"/>
    <property type="match status" value="1"/>
</dbReference>
<name>A0AAQ2K607_9LACO</name>
<dbReference type="InterPro" id="IPR003439">
    <property type="entry name" value="ABC_transporter-like_ATP-bd"/>
</dbReference>
<dbReference type="InterPro" id="IPR017871">
    <property type="entry name" value="ABC_transporter-like_CS"/>
</dbReference>
<dbReference type="Pfam" id="PF00005">
    <property type="entry name" value="ABC_tran"/>
    <property type="match status" value="1"/>
</dbReference>
<feature type="domain" description="ABC transporter" evidence="6">
    <location>
        <begin position="2"/>
        <end position="229"/>
    </location>
</feature>
<organism evidence="7 8">
    <name type="scientific">Lactobacillus paragasseri</name>
    <dbReference type="NCBI Taxonomy" id="2107999"/>
    <lineage>
        <taxon>Bacteria</taxon>
        <taxon>Bacillati</taxon>
        <taxon>Bacillota</taxon>
        <taxon>Bacilli</taxon>
        <taxon>Lactobacillales</taxon>
        <taxon>Lactobacillaceae</taxon>
        <taxon>Lactobacillus</taxon>
    </lineage>
</organism>
<dbReference type="Gene3D" id="3.40.50.300">
    <property type="entry name" value="P-loop containing nucleotide triphosphate hydrolases"/>
    <property type="match status" value="1"/>
</dbReference>
<sequence>MIKFSNISKEYHVGTQFVKALNQVNFEIEPHQLTVILGPSGSGKSTLLNILGGMDRPTKGDISFNDQQVNKLNDHDLTSYRRKVVGFVFQFYNLIPSLTALENVAIAAQLNNNDDLSENYLKSVGLEERMNNFPNQLSGGEMQRVSIARALAKKPKLLLCDEPTGALDSTTSMKILGILQNIANTTDTAVVMVTHNPEFERYGNRIIRLKDGEIESINDNEQPLLVGETG</sequence>
<evidence type="ECO:0000313" key="8">
    <source>
        <dbReference type="Proteomes" id="UP001232113"/>
    </source>
</evidence>
<dbReference type="RefSeq" id="WP_020807726.1">
    <property type="nucleotide sequence ID" value="NZ_BEXI01000014.1"/>
</dbReference>
<comment type="similarity">
    <text evidence="1">Belongs to the ABC transporter superfamily.</text>
</comment>
<dbReference type="GO" id="GO:0098796">
    <property type="term" value="C:membrane protein complex"/>
    <property type="evidence" value="ECO:0007669"/>
    <property type="project" value="UniProtKB-ARBA"/>
</dbReference>
<dbReference type="PANTHER" id="PTHR42798">
    <property type="entry name" value="LIPOPROTEIN-RELEASING SYSTEM ATP-BINDING PROTEIN LOLD"/>
    <property type="match status" value="1"/>
</dbReference>
<keyword evidence="4 7" id="KW-0067">ATP-binding</keyword>
<keyword evidence="3" id="KW-0547">Nucleotide-binding</keyword>
<evidence type="ECO:0000256" key="3">
    <source>
        <dbReference type="ARBA" id="ARBA00022741"/>
    </source>
</evidence>
<reference evidence="7" key="1">
    <citation type="submission" date="2023-05" db="EMBL/GenBank/DDBJ databases">
        <title>Cataloging the Phylogenetic Diversity of Human Bladder Bacteria.</title>
        <authorList>
            <person name="Du J."/>
        </authorList>
    </citation>
    <scope>NUCLEOTIDE SEQUENCE</scope>
    <source>
        <strain evidence="7">UMB6975B</strain>
    </source>
</reference>
<dbReference type="AlphaFoldDB" id="A0AAQ2K607"/>
<dbReference type="SUPFAM" id="SSF52540">
    <property type="entry name" value="P-loop containing nucleoside triphosphate hydrolases"/>
    <property type="match status" value="1"/>
</dbReference>
<dbReference type="GO" id="GO:0016887">
    <property type="term" value="F:ATP hydrolysis activity"/>
    <property type="evidence" value="ECO:0007669"/>
    <property type="project" value="InterPro"/>
</dbReference>
<proteinExistence type="inferred from homology"/>
<accession>A0AAQ2K607</accession>
<dbReference type="Proteomes" id="UP001232113">
    <property type="component" value="Unassembled WGS sequence"/>
</dbReference>
<dbReference type="GO" id="GO:0022857">
    <property type="term" value="F:transmembrane transporter activity"/>
    <property type="evidence" value="ECO:0007669"/>
    <property type="project" value="UniProtKB-ARBA"/>
</dbReference>
<evidence type="ECO:0000313" key="7">
    <source>
        <dbReference type="EMBL" id="MDK6869282.1"/>
    </source>
</evidence>
<dbReference type="PANTHER" id="PTHR42798:SF2">
    <property type="entry name" value="ABC TRANSPORTER ATP-BINDING PROTEIN MG467-RELATED"/>
    <property type="match status" value="1"/>
</dbReference>
<evidence type="ECO:0000256" key="1">
    <source>
        <dbReference type="ARBA" id="ARBA00005417"/>
    </source>
</evidence>
<dbReference type="GO" id="GO:0005524">
    <property type="term" value="F:ATP binding"/>
    <property type="evidence" value="ECO:0007669"/>
    <property type="project" value="UniProtKB-KW"/>
</dbReference>
<dbReference type="InterPro" id="IPR003593">
    <property type="entry name" value="AAA+_ATPase"/>
</dbReference>
<dbReference type="EMBL" id="JASOLY010000026">
    <property type="protein sequence ID" value="MDK6869282.1"/>
    <property type="molecule type" value="Genomic_DNA"/>
</dbReference>
<dbReference type="PROSITE" id="PS50893">
    <property type="entry name" value="ABC_TRANSPORTER_2"/>
    <property type="match status" value="1"/>
</dbReference>